<dbReference type="EMBL" id="UYYB01098045">
    <property type="protein sequence ID" value="VDM76940.1"/>
    <property type="molecule type" value="Genomic_DNA"/>
</dbReference>
<reference evidence="2 3" key="1">
    <citation type="submission" date="2018-11" db="EMBL/GenBank/DDBJ databases">
        <authorList>
            <consortium name="Pathogen Informatics"/>
        </authorList>
    </citation>
    <scope>NUCLEOTIDE SEQUENCE [LARGE SCALE GENOMIC DNA]</scope>
</reference>
<feature type="transmembrane region" description="Helical" evidence="1">
    <location>
        <begin position="42"/>
        <end position="62"/>
    </location>
</feature>
<gene>
    <name evidence="2" type="ORF">SVUK_LOCUS11938</name>
</gene>
<keyword evidence="1" id="KW-1133">Transmembrane helix</keyword>
<keyword evidence="1" id="KW-0472">Membrane</keyword>
<proteinExistence type="predicted"/>
<protein>
    <submittedName>
        <fullName evidence="2">Uncharacterized protein</fullName>
    </submittedName>
</protein>
<name>A0A3P7IVC6_STRVU</name>
<keyword evidence="3" id="KW-1185">Reference proteome</keyword>
<keyword evidence="1" id="KW-0812">Transmembrane</keyword>
<evidence type="ECO:0000256" key="1">
    <source>
        <dbReference type="SAM" id="Phobius"/>
    </source>
</evidence>
<dbReference type="AlphaFoldDB" id="A0A3P7IVC6"/>
<evidence type="ECO:0000313" key="3">
    <source>
        <dbReference type="Proteomes" id="UP000270094"/>
    </source>
</evidence>
<organism evidence="2 3">
    <name type="scientific">Strongylus vulgaris</name>
    <name type="common">Blood worm</name>
    <dbReference type="NCBI Taxonomy" id="40348"/>
    <lineage>
        <taxon>Eukaryota</taxon>
        <taxon>Metazoa</taxon>
        <taxon>Ecdysozoa</taxon>
        <taxon>Nematoda</taxon>
        <taxon>Chromadorea</taxon>
        <taxon>Rhabditida</taxon>
        <taxon>Rhabditina</taxon>
        <taxon>Rhabditomorpha</taxon>
        <taxon>Strongyloidea</taxon>
        <taxon>Strongylidae</taxon>
        <taxon>Strongylus</taxon>
    </lineage>
</organism>
<accession>A0A3P7IVC6</accession>
<dbReference type="OrthoDB" id="6238402at2759"/>
<evidence type="ECO:0000313" key="2">
    <source>
        <dbReference type="EMBL" id="VDM76940.1"/>
    </source>
</evidence>
<sequence length="98" mass="11078">MREAVRDWADSSSCHGIPHMAQAATVNTFCSNFDKKPLNQCLAAILWSIILAFCAVGFVFLFTDTFRQYLRFDKVVQLNGLHAQLATNARVRHDDCDI</sequence>
<dbReference type="Proteomes" id="UP000270094">
    <property type="component" value="Unassembled WGS sequence"/>
</dbReference>